<gene>
    <name evidence="2" type="ORF">NO357_19735</name>
</gene>
<reference evidence="2" key="1">
    <citation type="submission" date="2022-07" db="EMBL/GenBank/DDBJ databases">
        <authorList>
            <person name="Otstavnykh N."/>
            <person name="Isaeva M."/>
            <person name="Bystritskaya E."/>
        </authorList>
    </citation>
    <scope>NUCLEOTIDE SEQUENCE</scope>
    <source>
        <strain evidence="2">KCTC 52189</strain>
    </source>
</reference>
<evidence type="ECO:0000256" key="1">
    <source>
        <dbReference type="SAM" id="SignalP"/>
    </source>
</evidence>
<comment type="caution">
    <text evidence="2">The sequence shown here is derived from an EMBL/GenBank/DDBJ whole genome shotgun (WGS) entry which is preliminary data.</text>
</comment>
<accession>A0AAE3WI93</accession>
<sequence length="406" mass="42529">MKNIIPAALHLGMLAATALTAPASAQTTLLTGNHSIDGRLCVGRECTAAENFTVNQTTLKLKDFDGPRILFDNPGTFTGGAPKPDWILGNEQIGSSFTLREVATNNAIVNVWSGAPSSALTIRDTGAIGLGTLVAERHLHLRTGDAPAIRFEQDSALGFPPYIWDMIAHETAFHIRDETNSSIPVWIETGGISNALVIEDSGEIGLGIYEPAASLHIHRDNGTAQLKVEETSAAVSPRTLMNLQNNGRPEIVMGNTGTGGEWSFGAGTNFILKQGAVGSASSAKTKLFEIQPSGNAILAGTLTTGGTTCGGGCDRVFTEAAIIPAPDYAARMWGDGHLPHVGPTPEGAPINVSEKLGGMLNALEHAHVFIDQQAAEIEALKIAYATEIAALRQDLAALTARIAAAD</sequence>
<evidence type="ECO:0000313" key="2">
    <source>
        <dbReference type="EMBL" id="MDQ2092140.1"/>
    </source>
</evidence>
<reference evidence="2" key="2">
    <citation type="submission" date="2023-02" db="EMBL/GenBank/DDBJ databases">
        <title>'Rhodoalgimonas zhirmunskyi' gen. nov., isolated from a red alga.</title>
        <authorList>
            <person name="Nedashkovskaya O.I."/>
            <person name="Otstavnykh N.Y."/>
            <person name="Bystritskaya E.P."/>
            <person name="Balabanova L.A."/>
            <person name="Isaeva M.P."/>
        </authorList>
    </citation>
    <scope>NUCLEOTIDE SEQUENCE</scope>
    <source>
        <strain evidence="2">KCTC 52189</strain>
    </source>
</reference>
<protein>
    <submittedName>
        <fullName evidence="2">Uncharacterized protein</fullName>
    </submittedName>
</protein>
<dbReference type="AlphaFoldDB" id="A0AAE3WI93"/>
<dbReference type="Proteomes" id="UP001226762">
    <property type="component" value="Unassembled WGS sequence"/>
</dbReference>
<keyword evidence="1" id="KW-0732">Signal</keyword>
<feature type="signal peptide" evidence="1">
    <location>
        <begin position="1"/>
        <end position="25"/>
    </location>
</feature>
<proteinExistence type="predicted"/>
<evidence type="ECO:0000313" key="3">
    <source>
        <dbReference type="Proteomes" id="UP001226762"/>
    </source>
</evidence>
<keyword evidence="3" id="KW-1185">Reference proteome</keyword>
<dbReference type="RefSeq" id="WP_306737443.1">
    <property type="nucleotide sequence ID" value="NZ_JANHAX010000007.1"/>
</dbReference>
<organism evidence="2 3">
    <name type="scientific">Marimonas arenosa</name>
    <dbReference type="NCBI Taxonomy" id="1795305"/>
    <lineage>
        <taxon>Bacteria</taxon>
        <taxon>Pseudomonadati</taxon>
        <taxon>Pseudomonadota</taxon>
        <taxon>Alphaproteobacteria</taxon>
        <taxon>Rhodobacterales</taxon>
        <taxon>Paracoccaceae</taxon>
        <taxon>Marimonas</taxon>
    </lineage>
</organism>
<name>A0AAE3WI93_9RHOB</name>
<dbReference type="EMBL" id="JANHAX010000007">
    <property type="protein sequence ID" value="MDQ2092140.1"/>
    <property type="molecule type" value="Genomic_DNA"/>
</dbReference>
<feature type="chain" id="PRO_5041917667" evidence="1">
    <location>
        <begin position="26"/>
        <end position="406"/>
    </location>
</feature>